<reference evidence="1 2" key="1">
    <citation type="submission" date="2023-12" db="EMBL/GenBank/DDBJ databases">
        <title>A high-quality genome assembly for Dillenia turbinata (Dilleniales).</title>
        <authorList>
            <person name="Chanderbali A."/>
        </authorList>
    </citation>
    <scope>NUCLEOTIDE SEQUENCE [LARGE SCALE GENOMIC DNA]</scope>
    <source>
        <strain evidence="1">LSX21</strain>
        <tissue evidence="1">Leaf</tissue>
    </source>
</reference>
<dbReference type="EMBL" id="JBAMMX010000014">
    <property type="protein sequence ID" value="KAK6927399.1"/>
    <property type="molecule type" value="Genomic_DNA"/>
</dbReference>
<organism evidence="1 2">
    <name type="scientific">Dillenia turbinata</name>
    <dbReference type="NCBI Taxonomy" id="194707"/>
    <lineage>
        <taxon>Eukaryota</taxon>
        <taxon>Viridiplantae</taxon>
        <taxon>Streptophyta</taxon>
        <taxon>Embryophyta</taxon>
        <taxon>Tracheophyta</taxon>
        <taxon>Spermatophyta</taxon>
        <taxon>Magnoliopsida</taxon>
        <taxon>eudicotyledons</taxon>
        <taxon>Gunneridae</taxon>
        <taxon>Pentapetalae</taxon>
        <taxon>Dilleniales</taxon>
        <taxon>Dilleniaceae</taxon>
        <taxon>Dillenia</taxon>
    </lineage>
</organism>
<evidence type="ECO:0000313" key="2">
    <source>
        <dbReference type="Proteomes" id="UP001370490"/>
    </source>
</evidence>
<proteinExistence type="predicted"/>
<gene>
    <name evidence="1" type="ORF">RJ641_005990</name>
</gene>
<sequence>MKCEIRNVTDGDVFDPANVESRKPVCLNPGDRIKFAAKDFDKTQSNPEVYEAIMIFCGSRYINFCLTHHDLRSYSRISLDIATDGAAVVRGIRAPDFPASFRNFWRWITCQSVEINNLDEEIIYAEVLLHKPFRVSLALMEHLCPSGLGSVALVAIPMTLILTKCDKGKRQKNGGKRPDENVEDFQKWISGFFEITPPWIMTSSAANQDCQHNSWNRKLSRAGSTYIPSLAALASPSMDAGYIYRLNAYSKARFEDHE</sequence>
<accession>A0AAN8V632</accession>
<comment type="caution">
    <text evidence="1">The sequence shown here is derived from an EMBL/GenBank/DDBJ whole genome shotgun (WGS) entry which is preliminary data.</text>
</comment>
<keyword evidence="2" id="KW-1185">Reference proteome</keyword>
<dbReference type="Proteomes" id="UP001370490">
    <property type="component" value="Unassembled WGS sequence"/>
</dbReference>
<evidence type="ECO:0000313" key="1">
    <source>
        <dbReference type="EMBL" id="KAK6927399.1"/>
    </source>
</evidence>
<protein>
    <submittedName>
        <fullName evidence="1">Uncharacterized protein</fullName>
    </submittedName>
</protein>
<name>A0AAN8V632_9MAGN</name>
<dbReference type="AlphaFoldDB" id="A0AAN8V632"/>